<dbReference type="AlphaFoldDB" id="K1R372"/>
<proteinExistence type="predicted"/>
<sequence length="51" mass="6061">MISLCRGKENIEKYALCKKKFKVTLRRKDLFKPVMYGAGSVYIWDQDFDIN</sequence>
<accession>K1R372</accession>
<dbReference type="InParanoid" id="K1R372"/>
<protein>
    <submittedName>
        <fullName evidence="1">Uncharacterized protein</fullName>
    </submittedName>
</protein>
<name>K1R372_MAGGI</name>
<dbReference type="HOGENOM" id="CLU_3108439_0_0_1"/>
<organism evidence="1">
    <name type="scientific">Magallana gigas</name>
    <name type="common">Pacific oyster</name>
    <name type="synonym">Crassostrea gigas</name>
    <dbReference type="NCBI Taxonomy" id="29159"/>
    <lineage>
        <taxon>Eukaryota</taxon>
        <taxon>Metazoa</taxon>
        <taxon>Spiralia</taxon>
        <taxon>Lophotrochozoa</taxon>
        <taxon>Mollusca</taxon>
        <taxon>Bivalvia</taxon>
        <taxon>Autobranchia</taxon>
        <taxon>Pteriomorphia</taxon>
        <taxon>Ostreida</taxon>
        <taxon>Ostreoidea</taxon>
        <taxon>Ostreidae</taxon>
        <taxon>Magallana</taxon>
    </lineage>
</organism>
<evidence type="ECO:0000313" key="1">
    <source>
        <dbReference type="EMBL" id="EKC40193.1"/>
    </source>
</evidence>
<reference evidence="1" key="1">
    <citation type="journal article" date="2012" name="Nature">
        <title>The oyster genome reveals stress adaptation and complexity of shell formation.</title>
        <authorList>
            <person name="Zhang G."/>
            <person name="Fang X."/>
            <person name="Guo X."/>
            <person name="Li L."/>
            <person name="Luo R."/>
            <person name="Xu F."/>
            <person name="Yang P."/>
            <person name="Zhang L."/>
            <person name="Wang X."/>
            <person name="Qi H."/>
            <person name="Xiong Z."/>
            <person name="Que H."/>
            <person name="Xie Y."/>
            <person name="Holland P.W."/>
            <person name="Paps J."/>
            <person name="Zhu Y."/>
            <person name="Wu F."/>
            <person name="Chen Y."/>
            <person name="Wang J."/>
            <person name="Peng C."/>
            <person name="Meng J."/>
            <person name="Yang L."/>
            <person name="Liu J."/>
            <person name="Wen B."/>
            <person name="Zhang N."/>
            <person name="Huang Z."/>
            <person name="Zhu Q."/>
            <person name="Feng Y."/>
            <person name="Mount A."/>
            <person name="Hedgecock D."/>
            <person name="Xu Z."/>
            <person name="Liu Y."/>
            <person name="Domazet-Loso T."/>
            <person name="Du Y."/>
            <person name="Sun X."/>
            <person name="Zhang S."/>
            <person name="Liu B."/>
            <person name="Cheng P."/>
            <person name="Jiang X."/>
            <person name="Li J."/>
            <person name="Fan D."/>
            <person name="Wang W."/>
            <person name="Fu W."/>
            <person name="Wang T."/>
            <person name="Wang B."/>
            <person name="Zhang J."/>
            <person name="Peng Z."/>
            <person name="Li Y."/>
            <person name="Li N."/>
            <person name="Wang J."/>
            <person name="Chen M."/>
            <person name="He Y."/>
            <person name="Tan F."/>
            <person name="Song X."/>
            <person name="Zheng Q."/>
            <person name="Huang R."/>
            <person name="Yang H."/>
            <person name="Du X."/>
            <person name="Chen L."/>
            <person name="Yang M."/>
            <person name="Gaffney P.M."/>
            <person name="Wang S."/>
            <person name="Luo L."/>
            <person name="She Z."/>
            <person name="Ming Y."/>
            <person name="Huang W."/>
            <person name="Zhang S."/>
            <person name="Huang B."/>
            <person name="Zhang Y."/>
            <person name="Qu T."/>
            <person name="Ni P."/>
            <person name="Miao G."/>
            <person name="Wang J."/>
            <person name="Wang Q."/>
            <person name="Steinberg C.E."/>
            <person name="Wang H."/>
            <person name="Li N."/>
            <person name="Qian L."/>
            <person name="Zhang G."/>
            <person name="Li Y."/>
            <person name="Yang H."/>
            <person name="Liu X."/>
            <person name="Wang J."/>
            <person name="Yin Y."/>
            <person name="Wang J."/>
        </authorList>
    </citation>
    <scope>NUCLEOTIDE SEQUENCE [LARGE SCALE GENOMIC DNA]</scope>
    <source>
        <strain evidence="1">05x7-T-G4-1.051#20</strain>
    </source>
</reference>
<gene>
    <name evidence="1" type="ORF">CGI_10027838</name>
</gene>
<dbReference type="EMBL" id="JH818873">
    <property type="protein sequence ID" value="EKC40193.1"/>
    <property type="molecule type" value="Genomic_DNA"/>
</dbReference>